<feature type="region of interest" description="Disordered" evidence="4">
    <location>
        <begin position="245"/>
        <end position="283"/>
    </location>
</feature>
<dbReference type="EMBL" id="JADOXO010000040">
    <property type="protein sequence ID" value="KAF9817638.1"/>
    <property type="molecule type" value="Genomic_DNA"/>
</dbReference>
<evidence type="ECO:0000256" key="2">
    <source>
        <dbReference type="ARBA" id="ARBA00022658"/>
    </source>
</evidence>
<comment type="caution">
    <text evidence="5">The sequence shown here is derived from an EMBL/GenBank/DDBJ whole genome shotgun (WGS) entry which is preliminary data.</text>
</comment>
<feature type="compositionally biased region" description="Polar residues" evidence="4">
    <location>
        <begin position="461"/>
        <end position="475"/>
    </location>
</feature>
<evidence type="ECO:0000313" key="5">
    <source>
        <dbReference type="EMBL" id="KAF9817638.1"/>
    </source>
</evidence>
<sequence length="537" mass="57985">MPVCADAFQALLAVKTLGKDPAGSEVIASPANLMALLGMVNAFKDNADASNEALRCLANALLLISGARDTFVRKDVGGGEAIIELFEKATYPERIFLASRILFLCTVSMASSSSYIKTLVEAKPQGHPGNIVEVIGVKLDSLSKSIMSSARLSREAMTDLLKFTFNLLLHYPKIADDAQDVTPRNEDEAKVMGDCWSSRLDGILLPLLRTFNTLPSTFPSPLQPPMTHVIHSLITIPVTPSLQPKWFPGGAGSPRSATPKSQESPQTSPGGSNGGSPTLSPSKELKQSAFDRAFNALSVGRRSLSLSRSASPSSRTPVDTLQRAFDLLDISLLYYLPSTVDPDDSSVRERARAEGSSLDDILVPLVLLVNKMCVSDDASRARMREWLLPADLDRTSPLEGRADFLGRTLRLMSCVHHTRLKSATGEMMYAICDSDASLLASYVGYGNVAGFLFHKGITGQPTRPSNSAVPSTTPSGVPINPITGIAEQPKEEIEMTDEEKEREAEKLFVLFDRLEKSGALQPSQNPIRKAAQEGRLG</sequence>
<protein>
    <recommendedName>
        <fullName evidence="7">Synembryn-A</fullName>
    </recommendedName>
</protein>
<dbReference type="InterPro" id="IPR019318">
    <property type="entry name" value="Gua_nucleotide_exch_fac_Ric8"/>
</dbReference>
<dbReference type="Pfam" id="PF10165">
    <property type="entry name" value="Ric8"/>
    <property type="match status" value="1"/>
</dbReference>
<feature type="compositionally biased region" description="Basic and acidic residues" evidence="4">
    <location>
        <begin position="488"/>
        <end position="501"/>
    </location>
</feature>
<dbReference type="PANTHER" id="PTHR12425:SF5">
    <property type="entry name" value="SYNEMBRYN"/>
    <property type="match status" value="1"/>
</dbReference>
<feature type="region of interest" description="Disordered" evidence="4">
    <location>
        <begin position="461"/>
        <end position="501"/>
    </location>
</feature>
<dbReference type="GO" id="GO:0005085">
    <property type="term" value="F:guanyl-nucleotide exchange factor activity"/>
    <property type="evidence" value="ECO:0007669"/>
    <property type="project" value="UniProtKB-KW"/>
</dbReference>
<dbReference type="Proteomes" id="UP000639403">
    <property type="component" value="Unassembled WGS sequence"/>
</dbReference>
<accession>A0A8H7P613</accession>
<reference evidence="5" key="2">
    <citation type="journal article" name="Front. Microbiol.">
        <title>Degradative Capacity of Two Strains of Rhodonia placenta: From Phenotype to Genotype.</title>
        <authorList>
            <person name="Kolle M."/>
            <person name="Horta M.A.C."/>
            <person name="Nowrousian M."/>
            <person name="Ohm R.A."/>
            <person name="Benz J.P."/>
            <person name="Pilgard A."/>
        </authorList>
    </citation>
    <scope>NUCLEOTIDE SEQUENCE</scope>
    <source>
        <strain evidence="5">FPRL280</strain>
    </source>
</reference>
<dbReference type="GO" id="GO:0005737">
    <property type="term" value="C:cytoplasm"/>
    <property type="evidence" value="ECO:0007669"/>
    <property type="project" value="TreeGrafter"/>
</dbReference>
<evidence type="ECO:0000256" key="3">
    <source>
        <dbReference type="ARBA" id="ARBA00023186"/>
    </source>
</evidence>
<feature type="compositionally biased region" description="Low complexity" evidence="4">
    <location>
        <begin position="264"/>
        <end position="282"/>
    </location>
</feature>
<comment type="similarity">
    <text evidence="1">Belongs to the synembryn family.</text>
</comment>
<dbReference type="GO" id="GO:0007186">
    <property type="term" value="P:G protein-coupled receptor signaling pathway"/>
    <property type="evidence" value="ECO:0007669"/>
    <property type="project" value="TreeGrafter"/>
</dbReference>
<reference evidence="5" key="1">
    <citation type="submission" date="2020-11" db="EMBL/GenBank/DDBJ databases">
        <authorList>
            <person name="Koelle M."/>
            <person name="Horta M.A.C."/>
            <person name="Nowrousian M."/>
            <person name="Ohm R.A."/>
            <person name="Benz P."/>
            <person name="Pilgard A."/>
        </authorList>
    </citation>
    <scope>NUCLEOTIDE SEQUENCE</scope>
    <source>
        <strain evidence="5">FPRL280</strain>
    </source>
</reference>
<gene>
    <name evidence="5" type="ORF">IEO21_03294</name>
</gene>
<organism evidence="5 6">
    <name type="scientific">Rhodonia placenta</name>
    <dbReference type="NCBI Taxonomy" id="104341"/>
    <lineage>
        <taxon>Eukaryota</taxon>
        <taxon>Fungi</taxon>
        <taxon>Dikarya</taxon>
        <taxon>Basidiomycota</taxon>
        <taxon>Agaricomycotina</taxon>
        <taxon>Agaricomycetes</taxon>
        <taxon>Polyporales</taxon>
        <taxon>Adustoporiaceae</taxon>
        <taxon>Rhodonia</taxon>
    </lineage>
</organism>
<proteinExistence type="inferred from homology"/>
<keyword evidence="3" id="KW-0143">Chaperone</keyword>
<dbReference type="PANTHER" id="PTHR12425">
    <property type="entry name" value="SYNEMBRYN"/>
    <property type="match status" value="1"/>
</dbReference>
<name>A0A8H7P613_9APHY</name>
<dbReference type="GO" id="GO:0001965">
    <property type="term" value="F:G-protein alpha-subunit binding"/>
    <property type="evidence" value="ECO:0007669"/>
    <property type="project" value="TreeGrafter"/>
</dbReference>
<evidence type="ECO:0008006" key="7">
    <source>
        <dbReference type="Google" id="ProtNLM"/>
    </source>
</evidence>
<keyword evidence="2" id="KW-0344">Guanine-nucleotide releasing factor</keyword>
<evidence type="ECO:0000313" key="6">
    <source>
        <dbReference type="Proteomes" id="UP000639403"/>
    </source>
</evidence>
<evidence type="ECO:0000256" key="4">
    <source>
        <dbReference type="SAM" id="MobiDB-lite"/>
    </source>
</evidence>
<evidence type="ECO:0000256" key="1">
    <source>
        <dbReference type="ARBA" id="ARBA00009049"/>
    </source>
</evidence>
<dbReference type="AlphaFoldDB" id="A0A8H7P613"/>